<feature type="compositionally biased region" description="Basic and acidic residues" evidence="1">
    <location>
        <begin position="480"/>
        <end position="490"/>
    </location>
</feature>
<protein>
    <submittedName>
        <fullName evidence="2">Uncharacterized protein</fullName>
    </submittedName>
</protein>
<dbReference type="GeneID" id="3873006"/>
<accession>Q1K5F1</accession>
<gene>
    <name evidence="2" type="ORF">NCU03412</name>
</gene>
<sequence length="527" mass="59216">MSLTLDIPPEDVDRLLDERGRSPDAEDNRLWLLCRRHHLSKKFETDDGQFDSDGLAKALSEVMAGDRGDKYVPNLSRHEQHHLKDDHFPDLANVVAKAARRAREFCKGEKDKEDHLESLRRLVLDLGRAVADCDSIQDYLSVSNLLFWSAQKVLEVTTDPSMPKITGIGSLKSIVRDSFMNYVTSLLLVESKAGIPSAGLAGIELGIPSEEFDNLVKDRLELESIGLGPKRFGQSQLFPKSSTYLTPKGRVDIGSFADVLAKMMVIDKRDELPLLMEVQDFESKYLIAINTTNQFERTVRYLQQLEGEYKIREEMGASTIMERLVGIGLILPIFDKAKFLSDDLISPKSMQEMTEELAVLIRDQLLTEETKIVETQPKDGEVHIRLTEVRPFIIDLGGCITRCCKSFPIYLLTATLYLFLATADAWWSLPASDSCREAREVMRSIAEKFLRNYLALVLICETNAEAQKVEELETNESEAEQPKAEQHKAEGSGAGESTPGDSEPVVEPLVTYDIPREPFSKPCCILL</sequence>
<evidence type="ECO:0000256" key="1">
    <source>
        <dbReference type="SAM" id="MobiDB-lite"/>
    </source>
</evidence>
<name>Q1K5F1_NEUCR</name>
<dbReference type="OMA" id="ATADAWW"/>
<dbReference type="EMBL" id="CM002237">
    <property type="protein sequence ID" value="EAA27623.1"/>
    <property type="molecule type" value="Genomic_DNA"/>
</dbReference>
<dbReference type="InParanoid" id="Q1K5F1"/>
<organism evidence="2 3">
    <name type="scientific">Neurospora crassa (strain ATCC 24698 / 74-OR23-1A / CBS 708.71 / DSM 1257 / FGSC 987)</name>
    <dbReference type="NCBI Taxonomy" id="367110"/>
    <lineage>
        <taxon>Eukaryota</taxon>
        <taxon>Fungi</taxon>
        <taxon>Dikarya</taxon>
        <taxon>Ascomycota</taxon>
        <taxon>Pezizomycotina</taxon>
        <taxon>Sordariomycetes</taxon>
        <taxon>Sordariomycetidae</taxon>
        <taxon>Sordariales</taxon>
        <taxon>Sordariaceae</taxon>
        <taxon>Neurospora</taxon>
    </lineage>
</organism>
<reference evidence="2 3" key="1">
    <citation type="journal article" date="2003" name="Nature">
        <title>The genome sequence of the filamentous fungus Neurospora crassa.</title>
        <authorList>
            <person name="Galagan J.E."/>
            <person name="Calvo S.E."/>
            <person name="Borkovich K.A."/>
            <person name="Selker E.U."/>
            <person name="Read N.D."/>
            <person name="Jaffe D."/>
            <person name="FitzHugh W."/>
            <person name="Ma L.J."/>
            <person name="Smirnov S."/>
            <person name="Purcell S."/>
            <person name="Rehman B."/>
            <person name="Elkins T."/>
            <person name="Engels R."/>
            <person name="Wang S."/>
            <person name="Nielsen C.B."/>
            <person name="Butler J."/>
            <person name="Endrizzi M."/>
            <person name="Qui D."/>
            <person name="Ianakiev P."/>
            <person name="Bell-Pedersen D."/>
            <person name="Nelson M.A."/>
            <person name="Werner-Washburne M."/>
            <person name="Selitrennikoff C.P."/>
            <person name="Kinsey J.A."/>
            <person name="Braun E.L."/>
            <person name="Zelter A."/>
            <person name="Schulte U."/>
            <person name="Kothe G.O."/>
            <person name="Jedd G."/>
            <person name="Mewes W."/>
            <person name="Staben C."/>
            <person name="Marcotte E."/>
            <person name="Greenberg D."/>
            <person name="Roy A."/>
            <person name="Foley K."/>
            <person name="Naylor J."/>
            <person name="Stange-Thomann N."/>
            <person name="Barrett R."/>
            <person name="Gnerre S."/>
            <person name="Kamal M."/>
            <person name="Kamvysselis M."/>
            <person name="Mauceli E."/>
            <person name="Bielke C."/>
            <person name="Rudd S."/>
            <person name="Frishman D."/>
            <person name="Krystofova S."/>
            <person name="Rasmussen C."/>
            <person name="Metzenberg R.L."/>
            <person name="Perkins D.D."/>
            <person name="Kroken S."/>
            <person name="Cogoni C."/>
            <person name="Macino G."/>
            <person name="Catcheside D."/>
            <person name="Li W."/>
            <person name="Pratt R.J."/>
            <person name="Osmani S.A."/>
            <person name="DeSouza C.P."/>
            <person name="Glass L."/>
            <person name="Orbach M.J."/>
            <person name="Berglund J.A."/>
            <person name="Voelker R."/>
            <person name="Yarden O."/>
            <person name="Plamann M."/>
            <person name="Seiler S."/>
            <person name="Dunlap J."/>
            <person name="Radford A."/>
            <person name="Aramayo R."/>
            <person name="Natvig D.O."/>
            <person name="Alex L.A."/>
            <person name="Mannhaupt G."/>
            <person name="Ebbole D.J."/>
            <person name="Freitag M."/>
            <person name="Paulsen I."/>
            <person name="Sachs M.S."/>
            <person name="Lander E.S."/>
            <person name="Nusbaum C."/>
            <person name="Birren B."/>
        </authorList>
    </citation>
    <scope>NUCLEOTIDE SEQUENCE [LARGE SCALE GENOMIC DNA]</scope>
    <source>
        <strain evidence="3">ATCC 24698 / 74-OR23-1A / CBS 708.71 / DSM 1257 / FGSC 987</strain>
    </source>
</reference>
<evidence type="ECO:0000313" key="2">
    <source>
        <dbReference type="EMBL" id="EAA27623.1"/>
    </source>
</evidence>
<dbReference type="AlphaFoldDB" id="Q1K5F1"/>
<dbReference type="VEuPathDB" id="FungiDB:NCU03412"/>
<dbReference type="PaxDb" id="5141-EFNCRP00000002531"/>
<proteinExistence type="predicted"/>
<dbReference type="Proteomes" id="UP000001805">
    <property type="component" value="Chromosome 6, Linkage Group II"/>
</dbReference>
<dbReference type="KEGG" id="ncr:NCU03412"/>
<evidence type="ECO:0000313" key="3">
    <source>
        <dbReference type="Proteomes" id="UP000001805"/>
    </source>
</evidence>
<keyword evidence="3" id="KW-1185">Reference proteome</keyword>
<dbReference type="OrthoDB" id="3932667at2759"/>
<dbReference type="RefSeq" id="XP_956859.1">
    <property type="nucleotide sequence ID" value="XM_951766.1"/>
</dbReference>
<feature type="region of interest" description="Disordered" evidence="1">
    <location>
        <begin position="470"/>
        <end position="506"/>
    </location>
</feature>
<dbReference type="HOGENOM" id="CLU_516869_0_0_1"/>